<dbReference type="EMBL" id="VCDX01000002">
    <property type="protein sequence ID" value="TYL14571.1"/>
    <property type="molecule type" value="Genomic_DNA"/>
</dbReference>
<dbReference type="InterPro" id="IPR050556">
    <property type="entry name" value="Type_II_TA_system_RNase"/>
</dbReference>
<evidence type="ECO:0000256" key="5">
    <source>
        <dbReference type="ARBA" id="ARBA00022801"/>
    </source>
</evidence>
<evidence type="ECO:0000313" key="12">
    <source>
        <dbReference type="EMBL" id="TYL14571.1"/>
    </source>
</evidence>
<dbReference type="EMBL" id="MIHH01000022">
    <property type="protein sequence ID" value="OIQ07886.1"/>
    <property type="molecule type" value="Genomic_DNA"/>
</dbReference>
<protein>
    <recommendedName>
        <fullName evidence="8">Ribonuclease VapC</fullName>
        <shortName evidence="8">RNase VapC</shortName>
        <ecNumber evidence="8">3.1.-.-</ecNumber>
    </recommendedName>
    <alternativeName>
        <fullName evidence="8">Toxin VapC</fullName>
    </alternativeName>
</protein>
<dbReference type="EC" id="3.1.-.-" evidence="8"/>
<feature type="binding site" evidence="8">
    <location>
        <position position="94"/>
    </location>
    <ligand>
        <name>Mg(2+)</name>
        <dbReference type="ChEBI" id="CHEBI:18420"/>
    </ligand>
</feature>
<evidence type="ECO:0000256" key="2">
    <source>
        <dbReference type="ARBA" id="ARBA00022649"/>
    </source>
</evidence>
<keyword evidence="8" id="KW-0800">Toxin</keyword>
<feature type="domain" description="PIN" evidence="9">
    <location>
        <begin position="3"/>
        <end position="114"/>
    </location>
</feature>
<evidence type="ECO:0000256" key="8">
    <source>
        <dbReference type="HAMAP-Rule" id="MF_00265"/>
    </source>
</evidence>
<dbReference type="SUPFAM" id="SSF88723">
    <property type="entry name" value="PIN domain-like"/>
    <property type="match status" value="1"/>
</dbReference>
<dbReference type="PATRIC" id="fig|1525.10.peg.1556"/>
<evidence type="ECO:0000313" key="10">
    <source>
        <dbReference type="EMBL" id="AOQ24165.1"/>
    </source>
</evidence>
<dbReference type="PANTHER" id="PTHR33653">
    <property type="entry name" value="RIBONUCLEASE VAPC2"/>
    <property type="match status" value="1"/>
</dbReference>
<evidence type="ECO:0000313" key="11">
    <source>
        <dbReference type="EMBL" id="OIQ07886.1"/>
    </source>
</evidence>
<proteinExistence type="inferred from homology"/>
<dbReference type="CDD" id="cd18741">
    <property type="entry name" value="PIN_VapC4-5_FitB-like"/>
    <property type="match status" value="1"/>
</dbReference>
<dbReference type="AlphaFoldDB" id="A0A1D7XB90"/>
<dbReference type="Gene3D" id="3.40.50.1010">
    <property type="entry name" value="5'-nuclease"/>
    <property type="match status" value="1"/>
</dbReference>
<evidence type="ECO:0000256" key="1">
    <source>
        <dbReference type="ARBA" id="ARBA00001946"/>
    </source>
</evidence>
<evidence type="ECO:0000256" key="6">
    <source>
        <dbReference type="ARBA" id="ARBA00022842"/>
    </source>
</evidence>
<reference evidence="10 13" key="2">
    <citation type="submission" date="2016-08" db="EMBL/GenBank/DDBJ databases">
        <title>Moorella thermoacetica DSM 103132.</title>
        <authorList>
            <person name="Jendresen C.B."/>
            <person name="Redl S.M."/>
            <person name="Jensen T.O."/>
            <person name="Nielsen A.T."/>
        </authorList>
    </citation>
    <scope>NUCLEOTIDE SEQUENCE [LARGE SCALE GENOMIC DNA]</scope>
    <source>
        <strain evidence="10 13">DSM 103132</strain>
    </source>
</reference>
<keyword evidence="5 8" id="KW-0378">Hydrolase</keyword>
<gene>
    <name evidence="8" type="primary">vapC</name>
    <name evidence="10" type="ORF">Maut_01728</name>
    <name evidence="11" type="ORF">MOOR_25030</name>
    <name evidence="12" type="ORF">MTAT_08060</name>
</gene>
<comment type="similarity">
    <text evidence="7 8">Belongs to the PINc/VapC protein family.</text>
</comment>
<accession>A0A1D7XB90</accession>
<keyword evidence="4 8" id="KW-0479">Metal-binding</keyword>
<keyword evidence="6 8" id="KW-0460">Magnesium</keyword>
<dbReference type="HAMAP" id="MF_00265">
    <property type="entry name" value="VapC_Nob1"/>
    <property type="match status" value="1"/>
</dbReference>
<evidence type="ECO:0000256" key="7">
    <source>
        <dbReference type="ARBA" id="ARBA00038093"/>
    </source>
</evidence>
<dbReference type="EMBL" id="CP017019">
    <property type="protein sequence ID" value="AOQ24165.1"/>
    <property type="molecule type" value="Genomic_DNA"/>
</dbReference>
<feature type="binding site" evidence="8">
    <location>
        <position position="6"/>
    </location>
    <ligand>
        <name>Mg(2+)</name>
        <dbReference type="ChEBI" id="CHEBI:18420"/>
    </ligand>
</feature>
<keyword evidence="2 8" id="KW-1277">Toxin-antitoxin system</keyword>
<evidence type="ECO:0000313" key="15">
    <source>
        <dbReference type="Proteomes" id="UP000322283"/>
    </source>
</evidence>
<keyword evidence="3 8" id="KW-0540">Nuclease</keyword>
<evidence type="ECO:0000259" key="9">
    <source>
        <dbReference type="Pfam" id="PF01850"/>
    </source>
</evidence>
<dbReference type="GO" id="GO:0016787">
    <property type="term" value="F:hydrolase activity"/>
    <property type="evidence" value="ECO:0007669"/>
    <property type="project" value="UniProtKB-KW"/>
</dbReference>
<dbReference type="GO" id="GO:0000287">
    <property type="term" value="F:magnesium ion binding"/>
    <property type="evidence" value="ECO:0007669"/>
    <property type="project" value="UniProtKB-UniRule"/>
</dbReference>
<dbReference type="Proteomes" id="UP000094598">
    <property type="component" value="Chromosome"/>
</dbReference>
<dbReference type="Pfam" id="PF01850">
    <property type="entry name" value="PIN"/>
    <property type="match status" value="1"/>
</dbReference>
<name>A0A1D7XB90_NEOTH</name>
<dbReference type="InterPro" id="IPR002716">
    <property type="entry name" value="PIN_dom"/>
</dbReference>
<keyword evidence="15" id="KW-1185">Reference proteome</keyword>
<comment type="cofactor">
    <cofactor evidence="1 8">
        <name>Mg(2+)</name>
        <dbReference type="ChEBI" id="CHEBI:18420"/>
    </cofactor>
</comment>
<dbReference type="InterPro" id="IPR022907">
    <property type="entry name" value="VapC_family"/>
</dbReference>
<evidence type="ECO:0000256" key="4">
    <source>
        <dbReference type="ARBA" id="ARBA00022723"/>
    </source>
</evidence>
<dbReference type="PANTHER" id="PTHR33653:SF1">
    <property type="entry name" value="RIBONUCLEASE VAPC2"/>
    <property type="match status" value="1"/>
</dbReference>
<reference evidence="12 15" key="3">
    <citation type="submission" date="2019-05" db="EMBL/GenBank/DDBJ databases">
        <title>Genome sequence of Moorella thermoacetica ATCC 33924.</title>
        <authorList>
            <person name="Poehlein A."/>
            <person name="Bengelsdorf F.R."/>
            <person name="Duerre P."/>
            <person name="Daniel R."/>
        </authorList>
    </citation>
    <scope>NUCLEOTIDE SEQUENCE [LARGE SCALE GENOMIC DNA]</scope>
    <source>
        <strain evidence="12 15">ATCC 33924</strain>
    </source>
</reference>
<sequence>MRVIFDTNICIDHLRGFRPATEYLLRCQDMERWISSITVMELYAAPHITAKQQEKMARLFDGLNGIIEVDMDIARKAGEFLGKYRKDPGLNPIDALIAATALHLDAVLATRNKKHFDFIPGIVVDCPY</sequence>
<dbReference type="GO" id="GO:0004540">
    <property type="term" value="F:RNA nuclease activity"/>
    <property type="evidence" value="ECO:0007669"/>
    <property type="project" value="InterPro"/>
</dbReference>
<comment type="function">
    <text evidence="8">Toxic component of a toxin-antitoxin (TA) system. An RNase.</text>
</comment>
<evidence type="ECO:0000313" key="13">
    <source>
        <dbReference type="Proteomes" id="UP000094598"/>
    </source>
</evidence>
<organism evidence="11 14">
    <name type="scientific">Neomoorella thermoacetica</name>
    <name type="common">Clostridium thermoaceticum</name>
    <dbReference type="NCBI Taxonomy" id="1525"/>
    <lineage>
        <taxon>Bacteria</taxon>
        <taxon>Bacillati</taxon>
        <taxon>Bacillota</taxon>
        <taxon>Clostridia</taxon>
        <taxon>Neomoorellales</taxon>
        <taxon>Neomoorellaceae</taxon>
        <taxon>Neomoorella</taxon>
    </lineage>
</organism>
<reference evidence="11 14" key="1">
    <citation type="submission" date="2016-08" db="EMBL/GenBank/DDBJ databases">
        <title>Genome-based comparison of Moorella thermoacetic strains.</title>
        <authorList>
            <person name="Poehlein A."/>
            <person name="Bengelsdorf F.R."/>
            <person name="Esser C."/>
            <person name="Duerre P."/>
            <person name="Daniel R."/>
        </authorList>
    </citation>
    <scope>NUCLEOTIDE SEQUENCE [LARGE SCALE GENOMIC DNA]</scope>
    <source>
        <strain evidence="11 14">DSM 11768</strain>
    </source>
</reference>
<dbReference type="Proteomes" id="UP000182743">
    <property type="component" value="Unassembled WGS sequence"/>
</dbReference>
<evidence type="ECO:0000256" key="3">
    <source>
        <dbReference type="ARBA" id="ARBA00022722"/>
    </source>
</evidence>
<evidence type="ECO:0000313" key="14">
    <source>
        <dbReference type="Proteomes" id="UP000182743"/>
    </source>
</evidence>
<dbReference type="Proteomes" id="UP000322283">
    <property type="component" value="Unassembled WGS sequence"/>
</dbReference>
<dbReference type="GO" id="GO:0090729">
    <property type="term" value="F:toxin activity"/>
    <property type="evidence" value="ECO:0007669"/>
    <property type="project" value="UniProtKB-KW"/>
</dbReference>
<dbReference type="RefSeq" id="WP_069589808.1">
    <property type="nucleotide sequence ID" value="NZ_CP017019.1"/>
</dbReference>
<dbReference type="InterPro" id="IPR029060">
    <property type="entry name" value="PIN-like_dom_sf"/>
</dbReference>